<gene>
    <name evidence="1" type="ORF">EPUS_00327</name>
</gene>
<sequence>MTTQKTVLVLEGPKDWDDWYEIVRRTARVQGIFHLVDISAAIAPRPPTRPEKPTYKDINPIAESYAALNDAEKDHYKVLQTEYRTDLARYDQDRIAVRDIIYHIQDTTARGAFRPISAAWIPRMRFSKR</sequence>
<dbReference type="AlphaFoldDB" id="U1HIY2"/>
<proteinExistence type="predicted"/>
<evidence type="ECO:0000313" key="1">
    <source>
        <dbReference type="EMBL" id="ERF70140.1"/>
    </source>
</evidence>
<dbReference type="RefSeq" id="XP_007804175.1">
    <property type="nucleotide sequence ID" value="XM_007805984.1"/>
</dbReference>
<reference evidence="2" key="1">
    <citation type="journal article" date="2014" name="BMC Genomics">
        <title>Genome characteristics reveal the impact of lichenization on lichen-forming fungus Endocarpon pusillum Hedwig (Verrucariales, Ascomycota).</title>
        <authorList>
            <person name="Wang Y.-Y."/>
            <person name="Liu B."/>
            <person name="Zhang X.-Y."/>
            <person name="Zhou Q.-M."/>
            <person name="Zhang T."/>
            <person name="Li H."/>
            <person name="Yu Y.-F."/>
            <person name="Zhang X.-L."/>
            <person name="Hao X.-Y."/>
            <person name="Wang M."/>
            <person name="Wang L."/>
            <person name="Wei J.-C."/>
        </authorList>
    </citation>
    <scope>NUCLEOTIDE SEQUENCE [LARGE SCALE GENOMIC DNA]</scope>
    <source>
        <strain evidence="2">Z07020 / HMAS-L-300199</strain>
    </source>
</reference>
<dbReference type="HOGENOM" id="CLU_1948798_0_0_1"/>
<protein>
    <submittedName>
        <fullName evidence="1">Uncharacterized protein</fullName>
    </submittedName>
</protein>
<name>U1HIY2_ENDPU</name>
<organism evidence="1 2">
    <name type="scientific">Endocarpon pusillum (strain Z07020 / HMAS-L-300199)</name>
    <name type="common">Lichen-forming fungus</name>
    <dbReference type="NCBI Taxonomy" id="1263415"/>
    <lineage>
        <taxon>Eukaryota</taxon>
        <taxon>Fungi</taxon>
        <taxon>Dikarya</taxon>
        <taxon>Ascomycota</taxon>
        <taxon>Pezizomycotina</taxon>
        <taxon>Eurotiomycetes</taxon>
        <taxon>Chaetothyriomycetidae</taxon>
        <taxon>Verrucariales</taxon>
        <taxon>Verrucariaceae</taxon>
        <taxon>Endocarpon</taxon>
    </lineage>
</organism>
<accession>U1HIY2</accession>
<dbReference type="OrthoDB" id="4906364at2759"/>
<dbReference type="Proteomes" id="UP000019373">
    <property type="component" value="Unassembled WGS sequence"/>
</dbReference>
<keyword evidence="2" id="KW-1185">Reference proteome</keyword>
<dbReference type="GeneID" id="19235390"/>
<dbReference type="EMBL" id="KE721353">
    <property type="protein sequence ID" value="ERF70140.1"/>
    <property type="molecule type" value="Genomic_DNA"/>
</dbReference>
<evidence type="ECO:0000313" key="2">
    <source>
        <dbReference type="Proteomes" id="UP000019373"/>
    </source>
</evidence>
<dbReference type="OMA" id="ISAAWIP"/>